<dbReference type="Proteomes" id="UP000286268">
    <property type="component" value="Chromosome"/>
</dbReference>
<reference evidence="2 3" key="1">
    <citation type="submission" date="2018-01" db="EMBL/GenBank/DDBJ databases">
        <title>Genome Sequencing and Assembly of Anaerobacter polyendosporus strain CT4.</title>
        <authorList>
            <person name="Tachaapaikoon C."/>
            <person name="Sutheeworapong S."/>
            <person name="Jenjaroenpun P."/>
            <person name="Wongsurawat T."/>
            <person name="Nookeaw I."/>
            <person name="Cheawchanlertfa P."/>
            <person name="Kosugi A."/>
            <person name="Cheevadhanarak S."/>
            <person name="Ratanakhanokchai K."/>
        </authorList>
    </citation>
    <scope>NUCLEOTIDE SEQUENCE [LARGE SCALE GENOMIC DNA]</scope>
    <source>
        <strain evidence="2 3">CT4</strain>
    </source>
</reference>
<accession>A0A410DSC3</accession>
<dbReference type="EMBL" id="CP025746">
    <property type="protein sequence ID" value="QAA31948.1"/>
    <property type="molecule type" value="Genomic_DNA"/>
</dbReference>
<name>A0A410DSC3_9CLOT</name>
<dbReference type="KEGG" id="cmah:C1I91_09950"/>
<evidence type="ECO:0000256" key="1">
    <source>
        <dbReference type="SAM" id="Phobius"/>
    </source>
</evidence>
<sequence length="100" mass="11460">MENKTLDNNSINKKATMEVNNNKFLYIIPLLNIIFPILSVEGLVPWAVAVYFCYKGIKAIATTNKPLKKSITYLVMSGFIVLLYNFIVYFVSNYLVKLLM</sequence>
<feature type="transmembrane region" description="Helical" evidence="1">
    <location>
        <begin position="24"/>
        <end position="52"/>
    </location>
</feature>
<protein>
    <submittedName>
        <fullName evidence="2">Uncharacterized protein</fullName>
    </submittedName>
</protein>
<dbReference type="AlphaFoldDB" id="A0A410DSC3"/>
<keyword evidence="1" id="KW-0472">Membrane</keyword>
<dbReference type="RefSeq" id="WP_128212740.1">
    <property type="nucleotide sequence ID" value="NZ_CP025746.1"/>
</dbReference>
<keyword evidence="3" id="KW-1185">Reference proteome</keyword>
<evidence type="ECO:0000313" key="3">
    <source>
        <dbReference type="Proteomes" id="UP000286268"/>
    </source>
</evidence>
<organism evidence="2 3">
    <name type="scientific">Clostridium manihotivorum</name>
    <dbReference type="NCBI Taxonomy" id="2320868"/>
    <lineage>
        <taxon>Bacteria</taxon>
        <taxon>Bacillati</taxon>
        <taxon>Bacillota</taxon>
        <taxon>Clostridia</taxon>
        <taxon>Eubacteriales</taxon>
        <taxon>Clostridiaceae</taxon>
        <taxon>Clostridium</taxon>
    </lineage>
</organism>
<evidence type="ECO:0000313" key="2">
    <source>
        <dbReference type="EMBL" id="QAA31948.1"/>
    </source>
</evidence>
<keyword evidence="1" id="KW-0812">Transmembrane</keyword>
<gene>
    <name evidence="2" type="ORF">C1I91_09950</name>
</gene>
<feature type="transmembrane region" description="Helical" evidence="1">
    <location>
        <begin position="73"/>
        <end position="96"/>
    </location>
</feature>
<keyword evidence="1" id="KW-1133">Transmembrane helix</keyword>
<proteinExistence type="predicted"/>